<dbReference type="NCBIfam" id="TIGR03352">
    <property type="entry name" value="VI_chp_3"/>
    <property type="match status" value="1"/>
</dbReference>
<reference evidence="1 2" key="1">
    <citation type="submission" date="2018-08" db="EMBL/GenBank/DDBJ databases">
        <title>Thalassotalea euphylliae genome.</title>
        <authorList>
            <person name="Summers S."/>
            <person name="Rice S.A."/>
            <person name="Freckelton M.L."/>
            <person name="Nedved B.T."/>
            <person name="Hadfield M.G."/>
        </authorList>
    </citation>
    <scope>NUCLEOTIDE SEQUENCE [LARGE SCALE GENOMIC DNA]</scope>
    <source>
        <strain evidence="1 2">H1</strain>
    </source>
</reference>
<dbReference type="Gene3D" id="2.60.40.4150">
    <property type="entry name" value="Type VI secretion system, lipoprotein SciN"/>
    <property type="match status" value="1"/>
</dbReference>
<accession>A0A3E0TTL0</accession>
<dbReference type="InterPro" id="IPR038706">
    <property type="entry name" value="Type_VI_SciN-like_sf"/>
</dbReference>
<evidence type="ECO:0000313" key="2">
    <source>
        <dbReference type="Proteomes" id="UP000256478"/>
    </source>
</evidence>
<gene>
    <name evidence="1" type="primary">tssJ</name>
    <name evidence="1" type="ORF">DXX93_14680</name>
</gene>
<evidence type="ECO:0000313" key="1">
    <source>
        <dbReference type="EMBL" id="REL27677.1"/>
    </source>
</evidence>
<dbReference type="RefSeq" id="WP_116008747.1">
    <property type="nucleotide sequence ID" value="NZ_QUOU01000001.1"/>
</dbReference>
<dbReference type="PANTHER" id="PTHR37625:SF4">
    <property type="entry name" value="OUTER MEMBRANE LIPOPROTEIN"/>
    <property type="match status" value="1"/>
</dbReference>
<keyword evidence="1" id="KW-0449">Lipoprotein</keyword>
<dbReference type="Pfam" id="PF12790">
    <property type="entry name" value="T6SS-SciN"/>
    <property type="match status" value="1"/>
</dbReference>
<dbReference type="Proteomes" id="UP000256478">
    <property type="component" value="Unassembled WGS sequence"/>
</dbReference>
<name>A0A3E0TTL0_9GAMM</name>
<dbReference type="InterPro" id="IPR017734">
    <property type="entry name" value="T6SS_SciN"/>
</dbReference>
<comment type="caution">
    <text evidence="1">The sequence shown here is derived from an EMBL/GenBank/DDBJ whole genome shotgun (WGS) entry which is preliminary data.</text>
</comment>
<dbReference type="EMBL" id="QUOU01000001">
    <property type="protein sequence ID" value="REL27677.1"/>
    <property type="molecule type" value="Genomic_DNA"/>
</dbReference>
<protein>
    <submittedName>
        <fullName evidence="1">Type VI secretion system lipoprotein TssJ</fullName>
    </submittedName>
</protein>
<proteinExistence type="predicted"/>
<dbReference type="PANTHER" id="PTHR37625">
    <property type="entry name" value="OUTER MEMBRANE LIPOPROTEIN-RELATED"/>
    <property type="match status" value="1"/>
</dbReference>
<organism evidence="1 2">
    <name type="scientific">Thalassotalea euphylliae</name>
    <dbReference type="NCBI Taxonomy" id="1655234"/>
    <lineage>
        <taxon>Bacteria</taxon>
        <taxon>Pseudomonadati</taxon>
        <taxon>Pseudomonadota</taxon>
        <taxon>Gammaproteobacteria</taxon>
        <taxon>Alteromonadales</taxon>
        <taxon>Colwelliaceae</taxon>
        <taxon>Thalassotalea</taxon>
    </lineage>
</organism>
<dbReference type="OrthoDB" id="5471061at2"/>
<sequence>MTGSQLLQSCWRYGVIASLLCITSCASEPDREVSFSYRITAASDINPSVSQSPSPVAIKVMQLSSNTNFNKADFNELLGAHERSLGTELIQVNQYLIQPGSDQEIELAISKSAKHIGVVAGFRDIENASWRSIVDVPEKGWLSFGQGELIILVNKLSIRVLIEE</sequence>
<dbReference type="AlphaFoldDB" id="A0A3E0TTL0"/>